<feature type="binding site" evidence="6">
    <location>
        <position position="143"/>
    </location>
    <ligand>
        <name>FAD</name>
        <dbReference type="ChEBI" id="CHEBI:57692"/>
    </ligand>
</feature>
<evidence type="ECO:0000256" key="6">
    <source>
        <dbReference type="PIRSR" id="PIRSR601834-1"/>
    </source>
</evidence>
<dbReference type="InterPro" id="IPR019180">
    <property type="entry name" value="Oxidoreductase-like_N"/>
</dbReference>
<dbReference type="InterPro" id="IPR017938">
    <property type="entry name" value="Riboflavin_synthase-like_b-brl"/>
</dbReference>
<sequence length="182" mass="21416">MDCPIKPDPSDCCGSGCNPCILDVYQNRLKIYEDSLKRNVESMVKTYNNCMSATSYSVFKFIAREKHTHDTYFYVFEYCRPHRETDIVDTDRRLFYKPGQHFLIKAYDTATDSEFTRAYTPIPHMNTNLLSFTIIVRIYKSGKMSTYLHNLEHGQETLWRGPYCDFTVNYSFKNILFVAQEI</sequence>
<evidence type="ECO:0000256" key="1">
    <source>
        <dbReference type="ARBA" id="ARBA00001974"/>
    </source>
</evidence>
<dbReference type="PROSITE" id="PS51384">
    <property type="entry name" value="FAD_FR"/>
    <property type="match status" value="1"/>
</dbReference>
<evidence type="ECO:0000259" key="7">
    <source>
        <dbReference type="PROSITE" id="PS51384"/>
    </source>
</evidence>
<evidence type="ECO:0000256" key="4">
    <source>
        <dbReference type="ARBA" id="ARBA00022827"/>
    </source>
</evidence>
<feature type="binding site" evidence="6">
    <location>
        <position position="144"/>
    </location>
    <ligand>
        <name>FAD</name>
        <dbReference type="ChEBI" id="CHEBI:57692"/>
    </ligand>
</feature>
<dbReference type="InterPro" id="IPR008333">
    <property type="entry name" value="Cbr1-like_FAD-bd_dom"/>
</dbReference>
<proteinExistence type="inferred from homology"/>
<dbReference type="Gene3D" id="2.40.30.10">
    <property type="entry name" value="Translation factors"/>
    <property type="match status" value="1"/>
</dbReference>
<protein>
    <recommendedName>
        <fullName evidence="7">FAD-binding FR-type domain-containing protein</fullName>
    </recommendedName>
</protein>
<name>A0AAW1ULB0_9CUCU</name>
<reference evidence="8 9" key="1">
    <citation type="submission" date="2023-03" db="EMBL/GenBank/DDBJ databases">
        <title>Genome insight into feeding habits of ladybird beetles.</title>
        <authorList>
            <person name="Li H.-S."/>
            <person name="Huang Y.-H."/>
            <person name="Pang H."/>
        </authorList>
    </citation>
    <scope>NUCLEOTIDE SEQUENCE [LARGE SCALE GENOMIC DNA]</scope>
    <source>
        <strain evidence="8">SYSU_2023b</strain>
        <tissue evidence="8">Whole body</tissue>
    </source>
</reference>
<dbReference type="Proteomes" id="UP001431783">
    <property type="component" value="Unassembled WGS sequence"/>
</dbReference>
<feature type="binding site" evidence="6">
    <location>
        <position position="117"/>
    </location>
    <ligand>
        <name>FAD</name>
        <dbReference type="ChEBI" id="CHEBI:57692"/>
    </ligand>
</feature>
<feature type="binding site" evidence="6">
    <location>
        <position position="135"/>
    </location>
    <ligand>
        <name>FAD</name>
        <dbReference type="ChEBI" id="CHEBI:57692"/>
    </ligand>
</feature>
<feature type="domain" description="FAD-binding FR-type" evidence="7">
    <location>
        <begin position="54"/>
        <end position="169"/>
    </location>
</feature>
<feature type="binding site" evidence="6">
    <location>
        <position position="119"/>
    </location>
    <ligand>
        <name>FAD</name>
        <dbReference type="ChEBI" id="CHEBI:57692"/>
    </ligand>
</feature>
<dbReference type="InterPro" id="IPR001834">
    <property type="entry name" value="CBR-like"/>
</dbReference>
<accession>A0AAW1ULB0</accession>
<feature type="binding site" evidence="6">
    <location>
        <position position="145"/>
    </location>
    <ligand>
        <name>FAD</name>
        <dbReference type="ChEBI" id="CHEBI:57692"/>
    </ligand>
</feature>
<keyword evidence="3 6" id="KW-0285">Flavoprotein</keyword>
<evidence type="ECO:0000256" key="5">
    <source>
        <dbReference type="ARBA" id="ARBA00023002"/>
    </source>
</evidence>
<dbReference type="AlphaFoldDB" id="A0AAW1ULB0"/>
<comment type="cofactor">
    <cofactor evidence="1 6">
        <name>FAD</name>
        <dbReference type="ChEBI" id="CHEBI:57692"/>
    </cofactor>
</comment>
<dbReference type="PANTHER" id="PTHR19370">
    <property type="entry name" value="NADH-CYTOCHROME B5 REDUCTASE"/>
    <property type="match status" value="1"/>
</dbReference>
<evidence type="ECO:0000256" key="2">
    <source>
        <dbReference type="ARBA" id="ARBA00006105"/>
    </source>
</evidence>
<gene>
    <name evidence="8" type="ORF">WA026_005229</name>
</gene>
<keyword evidence="9" id="KW-1185">Reference proteome</keyword>
<evidence type="ECO:0000313" key="9">
    <source>
        <dbReference type="Proteomes" id="UP001431783"/>
    </source>
</evidence>
<dbReference type="SUPFAM" id="SSF63380">
    <property type="entry name" value="Riboflavin synthase domain-like"/>
    <property type="match status" value="1"/>
</dbReference>
<keyword evidence="5" id="KW-0560">Oxidoreductase</keyword>
<dbReference type="GO" id="GO:0016491">
    <property type="term" value="F:oxidoreductase activity"/>
    <property type="evidence" value="ECO:0007669"/>
    <property type="project" value="UniProtKB-KW"/>
</dbReference>
<dbReference type="PANTHER" id="PTHR19370:SF184">
    <property type="entry name" value="NADH-CYTOCHROME B5 REDUCTASE-LIKE"/>
    <property type="match status" value="1"/>
</dbReference>
<evidence type="ECO:0000256" key="3">
    <source>
        <dbReference type="ARBA" id="ARBA00022630"/>
    </source>
</evidence>
<dbReference type="EMBL" id="JARQZJ010000092">
    <property type="protein sequence ID" value="KAK9884277.1"/>
    <property type="molecule type" value="Genomic_DNA"/>
</dbReference>
<dbReference type="InterPro" id="IPR017927">
    <property type="entry name" value="FAD-bd_FR_type"/>
</dbReference>
<comment type="caution">
    <text evidence="8">The sequence shown here is derived from an EMBL/GenBank/DDBJ whole genome shotgun (WGS) entry which is preliminary data.</text>
</comment>
<dbReference type="Pfam" id="PF09791">
    <property type="entry name" value="Oxidored-like"/>
    <property type="match status" value="1"/>
</dbReference>
<dbReference type="Pfam" id="PF00970">
    <property type="entry name" value="FAD_binding_6"/>
    <property type="match status" value="1"/>
</dbReference>
<organism evidence="8 9">
    <name type="scientific">Henosepilachna vigintioctopunctata</name>
    <dbReference type="NCBI Taxonomy" id="420089"/>
    <lineage>
        <taxon>Eukaryota</taxon>
        <taxon>Metazoa</taxon>
        <taxon>Ecdysozoa</taxon>
        <taxon>Arthropoda</taxon>
        <taxon>Hexapoda</taxon>
        <taxon>Insecta</taxon>
        <taxon>Pterygota</taxon>
        <taxon>Neoptera</taxon>
        <taxon>Endopterygota</taxon>
        <taxon>Coleoptera</taxon>
        <taxon>Polyphaga</taxon>
        <taxon>Cucujiformia</taxon>
        <taxon>Coccinelloidea</taxon>
        <taxon>Coccinellidae</taxon>
        <taxon>Epilachninae</taxon>
        <taxon>Epilachnini</taxon>
        <taxon>Henosepilachna</taxon>
    </lineage>
</organism>
<evidence type="ECO:0000313" key="8">
    <source>
        <dbReference type="EMBL" id="KAK9884277.1"/>
    </source>
</evidence>
<keyword evidence="4 6" id="KW-0274">FAD</keyword>
<comment type="similarity">
    <text evidence="2">Belongs to the flavoprotein pyridine nucleotide cytochrome reductase family.</text>
</comment>